<dbReference type="Pfam" id="PF01381">
    <property type="entry name" value="HTH_3"/>
    <property type="match status" value="1"/>
</dbReference>
<dbReference type="SMART" id="SM00530">
    <property type="entry name" value="HTH_XRE"/>
    <property type="match status" value="1"/>
</dbReference>
<feature type="domain" description="HTH cro/C1-type" evidence="1">
    <location>
        <begin position="20"/>
        <end position="74"/>
    </location>
</feature>
<keyword evidence="3" id="KW-1185">Reference proteome</keyword>
<reference evidence="3" key="1">
    <citation type="submission" date="2018-05" db="EMBL/GenBank/DDBJ databases">
        <title>Azospirillum thermophila sp. nov., a novel isolated from hot spring.</title>
        <authorList>
            <person name="Zhao Z."/>
        </authorList>
    </citation>
    <scope>NUCLEOTIDE SEQUENCE [LARGE SCALE GENOMIC DNA]</scope>
    <source>
        <strain evidence="3">CFH 70021</strain>
        <plasmid evidence="3">unnamed5</plasmid>
    </source>
</reference>
<dbReference type="KEGG" id="azz:DEW08_30435"/>
<proteinExistence type="predicted"/>
<organism evidence="2 3">
    <name type="scientific">Azospirillum thermophilum</name>
    <dbReference type="NCBI Taxonomy" id="2202148"/>
    <lineage>
        <taxon>Bacteria</taxon>
        <taxon>Pseudomonadati</taxon>
        <taxon>Pseudomonadota</taxon>
        <taxon>Alphaproteobacteria</taxon>
        <taxon>Rhodospirillales</taxon>
        <taxon>Azospirillaceae</taxon>
        <taxon>Azospirillum</taxon>
    </lineage>
</organism>
<dbReference type="PROSITE" id="PS50943">
    <property type="entry name" value="HTH_CROC1"/>
    <property type="match status" value="1"/>
</dbReference>
<dbReference type="Gene3D" id="1.10.260.40">
    <property type="entry name" value="lambda repressor-like DNA-binding domains"/>
    <property type="match status" value="1"/>
</dbReference>
<gene>
    <name evidence="2" type="ORF">DEW08_30435</name>
</gene>
<dbReference type="InterPro" id="IPR010982">
    <property type="entry name" value="Lambda_DNA-bd_dom_sf"/>
</dbReference>
<protein>
    <recommendedName>
        <fullName evidence="1">HTH cro/C1-type domain-containing protein</fullName>
    </recommendedName>
</protein>
<dbReference type="InterPro" id="IPR001387">
    <property type="entry name" value="Cro/C1-type_HTH"/>
</dbReference>
<dbReference type="AlphaFoldDB" id="A0A2S2D0P3"/>
<geneLocation type="plasmid" evidence="2 3">
    <name>unnamed5</name>
</geneLocation>
<accession>A0A2S2D0P3</accession>
<dbReference type="Proteomes" id="UP000245629">
    <property type="component" value="Plasmid unnamed5"/>
</dbReference>
<dbReference type="OrthoDB" id="461984at2"/>
<evidence type="ECO:0000259" key="1">
    <source>
        <dbReference type="PROSITE" id="PS50943"/>
    </source>
</evidence>
<evidence type="ECO:0000313" key="2">
    <source>
        <dbReference type="EMBL" id="AWK90336.1"/>
    </source>
</evidence>
<keyword evidence="2" id="KW-0614">Plasmid</keyword>
<dbReference type="GO" id="GO:0003677">
    <property type="term" value="F:DNA binding"/>
    <property type="evidence" value="ECO:0007669"/>
    <property type="project" value="InterPro"/>
</dbReference>
<dbReference type="SUPFAM" id="SSF47413">
    <property type="entry name" value="lambda repressor-like DNA-binding domains"/>
    <property type="match status" value="1"/>
</dbReference>
<evidence type="ECO:0000313" key="3">
    <source>
        <dbReference type="Proteomes" id="UP000245629"/>
    </source>
</evidence>
<dbReference type="CDD" id="cd00093">
    <property type="entry name" value="HTH_XRE"/>
    <property type="match status" value="1"/>
</dbReference>
<name>A0A2S2D0P3_9PROT</name>
<dbReference type="EMBL" id="CP029360">
    <property type="protein sequence ID" value="AWK90336.1"/>
    <property type="molecule type" value="Genomic_DNA"/>
</dbReference>
<sequence length="99" mass="11069">MRMTSTVLPPHHPLEIGRRLHATRLGLNLKSTEIAEAIGITTQAWSQYEAGSRRASLDVGLALSNRFRIPLDWIYRGELASVPYSLAQEIMRHMAGDQA</sequence>